<dbReference type="SUPFAM" id="SSF51445">
    <property type="entry name" value="(Trans)glycosidases"/>
    <property type="match status" value="1"/>
</dbReference>
<dbReference type="Gene3D" id="3.20.20.80">
    <property type="entry name" value="Glycosidases"/>
    <property type="match status" value="1"/>
</dbReference>
<reference evidence="2 3" key="1">
    <citation type="journal article" date="2016" name="Nat. Commun.">
        <title>Thousands of microbial genomes shed light on interconnected biogeochemical processes in an aquifer system.</title>
        <authorList>
            <person name="Anantharaman K."/>
            <person name="Brown C.T."/>
            <person name="Hug L.A."/>
            <person name="Sharon I."/>
            <person name="Castelle C.J."/>
            <person name="Probst A.J."/>
            <person name="Thomas B.C."/>
            <person name="Singh A."/>
            <person name="Wilkins M.J."/>
            <person name="Karaoz U."/>
            <person name="Brodie E.L."/>
            <person name="Williams K.H."/>
            <person name="Hubbard S.S."/>
            <person name="Banfield J.F."/>
        </authorList>
    </citation>
    <scope>NUCLEOTIDE SEQUENCE [LARGE SCALE GENOMIC DNA]</scope>
</reference>
<comment type="caution">
    <text evidence="2">The sequence shown here is derived from an EMBL/GenBank/DDBJ whole genome shotgun (WGS) entry which is preliminary data.</text>
</comment>
<dbReference type="InterPro" id="IPR017853">
    <property type="entry name" value="GH"/>
</dbReference>
<evidence type="ECO:0008006" key="4">
    <source>
        <dbReference type="Google" id="ProtNLM"/>
    </source>
</evidence>
<name>A0A1F7JH93_9BACT</name>
<gene>
    <name evidence="2" type="ORF">A3H78_00710</name>
</gene>
<organism evidence="2 3">
    <name type="scientific">Candidatus Roizmanbacteria bacterium RIFCSPLOWO2_02_FULL_36_11</name>
    <dbReference type="NCBI Taxonomy" id="1802071"/>
    <lineage>
        <taxon>Bacteria</taxon>
        <taxon>Candidatus Roizmaniibacteriota</taxon>
    </lineage>
</organism>
<evidence type="ECO:0000313" key="3">
    <source>
        <dbReference type="Proteomes" id="UP000177418"/>
    </source>
</evidence>
<keyword evidence="1" id="KW-0732">Signal</keyword>
<protein>
    <recommendedName>
        <fullName evidence="4">Asl1-like glycosyl hydrolase catalytic domain-containing protein</fullName>
    </recommendedName>
</protein>
<sequence length="552" mass="62296">MGKKISAILILFLLFFTPQANAQNVAGSENNNCGLHLNQREEGDIAAAAELCNSNGGDWGKVVITLQDDIIGNVDELNNTFNLLRKYHLEPIIRLATHLCGDSWCQPTLDDSTRWVNFLTSPRLYWPTSQKRIILFNEVNHAKEWGGVTDPKSYADVAQRFCTDFKTADSNFFVMLAGFDASNPTMDEAIYLQQLVSYKPEIFDCIDGWTSHSYPNPGFRSSPHGLGRGSIRTYEWEMNLLKRLGVKKDYCVYNTETGWPHSEGTSIDNRYLPVDTVAKYTGILSAMLNADPKICSYNFFIINDQSELFEHFSWKLPGNLGMYSQAEELKKIPKVRGNPKQQILINIKGDLPKRPVADSVFNVNLKLTNGGQAWLDMADGYRLGLIEGDIISTFSPIVDIQSGNSKEIDFKFKTGVNIGEQCAKVGLFKNDKIIMELFEWCFKVLPQPSLDFSIGTFLKTNGEVELKFIDKWGKVVYSIITQVDYVGHLESLKNLVVGDVYRVLVNKKYYLPVESSLTLQEGNNRMRFPAMIPIDFNGDGKFTLSDLLPIKK</sequence>
<evidence type="ECO:0000256" key="1">
    <source>
        <dbReference type="SAM" id="SignalP"/>
    </source>
</evidence>
<accession>A0A1F7JH93</accession>
<proteinExistence type="predicted"/>
<evidence type="ECO:0000313" key="2">
    <source>
        <dbReference type="EMBL" id="OGK54981.1"/>
    </source>
</evidence>
<dbReference type="EMBL" id="MGAV01000012">
    <property type="protein sequence ID" value="OGK54981.1"/>
    <property type="molecule type" value="Genomic_DNA"/>
</dbReference>
<feature type="signal peptide" evidence="1">
    <location>
        <begin position="1"/>
        <end position="22"/>
    </location>
</feature>
<dbReference type="AlphaFoldDB" id="A0A1F7JH93"/>
<feature type="chain" id="PRO_5009529458" description="Asl1-like glycosyl hydrolase catalytic domain-containing protein" evidence="1">
    <location>
        <begin position="23"/>
        <end position="552"/>
    </location>
</feature>
<dbReference type="Proteomes" id="UP000177418">
    <property type="component" value="Unassembled WGS sequence"/>
</dbReference>